<dbReference type="Proteomes" id="UP000050509">
    <property type="component" value="Unassembled WGS sequence"/>
</dbReference>
<name>A0A0P9FNU4_9CHLR</name>
<protein>
    <submittedName>
        <fullName evidence="1">Uncharacterized protein</fullName>
    </submittedName>
</protein>
<proteinExistence type="predicted"/>
<comment type="caution">
    <text evidence="1">The sequence shown here is derived from an EMBL/GenBank/DDBJ whole genome shotgun (WGS) entry which is preliminary data.</text>
</comment>
<accession>A0A0P9FNU4</accession>
<keyword evidence="2" id="KW-1185">Reference proteome</keyword>
<organism evidence="1 2">
    <name type="scientific">Kouleothrix aurantiaca</name>
    <dbReference type="NCBI Taxonomy" id="186479"/>
    <lineage>
        <taxon>Bacteria</taxon>
        <taxon>Bacillati</taxon>
        <taxon>Chloroflexota</taxon>
        <taxon>Chloroflexia</taxon>
        <taxon>Chloroflexales</taxon>
        <taxon>Roseiflexineae</taxon>
        <taxon>Roseiflexaceae</taxon>
        <taxon>Kouleothrix</taxon>
    </lineage>
</organism>
<reference evidence="1 2" key="1">
    <citation type="submission" date="2015-09" db="EMBL/GenBank/DDBJ databases">
        <title>Draft genome sequence of Kouleothrix aurantiaca JCM 19913.</title>
        <authorList>
            <person name="Hemp J."/>
        </authorList>
    </citation>
    <scope>NUCLEOTIDE SEQUENCE [LARGE SCALE GENOMIC DNA]</scope>
    <source>
        <strain evidence="1 2">COM-B</strain>
    </source>
</reference>
<gene>
    <name evidence="1" type="ORF">SE17_00225</name>
</gene>
<evidence type="ECO:0000313" key="2">
    <source>
        <dbReference type="Proteomes" id="UP000050509"/>
    </source>
</evidence>
<evidence type="ECO:0000313" key="1">
    <source>
        <dbReference type="EMBL" id="KPV55002.1"/>
    </source>
</evidence>
<sequence>MHECFLLVTTAIWFRDQGHNKKITQVIAVPYPRHYKTVRFSLILRTVAASFFDRAFAAVKASNRTLIIANGFDENFLK</sequence>
<dbReference type="AlphaFoldDB" id="A0A0P9FNU4"/>
<dbReference type="EMBL" id="LJCR01000002">
    <property type="protein sequence ID" value="KPV55002.1"/>
    <property type="molecule type" value="Genomic_DNA"/>
</dbReference>